<dbReference type="PANTHER" id="PTHR22789:SF0">
    <property type="entry name" value="3-OXO-TETRONATE 4-PHOSPHATE DECARBOXYLASE-RELATED"/>
    <property type="match status" value="1"/>
</dbReference>
<dbReference type="Gene3D" id="3.40.225.10">
    <property type="entry name" value="Class II aldolase/adducin N-terminal domain"/>
    <property type="match status" value="1"/>
</dbReference>
<evidence type="ECO:0000256" key="1">
    <source>
        <dbReference type="ARBA" id="ARBA00022723"/>
    </source>
</evidence>
<evidence type="ECO:0000313" key="4">
    <source>
        <dbReference type="EMBL" id="UUY02097.1"/>
    </source>
</evidence>
<sequence length="217" mass="22500">MLERERELVASTARHLAAAGLVSATNGNVSARCDDLVAVSPTGAVLAELQAADVPVVDIEGAQRFGTLAPTSELSLHLGIYRQFSSGAVVHTHAPMATALSCVLDEVPLVHYEMLGLGGSVRVAPYATFGTAELAAGVLEALEGRLAALMGNHGAVTHGPDMATALRATELLEWACTVYWRAAQLGTPRVLDDAAVQAVVAQVTTTGYGATRPAEED</sequence>
<dbReference type="PANTHER" id="PTHR22789">
    <property type="entry name" value="FUCULOSE PHOSPHATE ALDOLASE"/>
    <property type="match status" value="1"/>
</dbReference>
<dbReference type="SMART" id="SM01007">
    <property type="entry name" value="Aldolase_II"/>
    <property type="match status" value="1"/>
</dbReference>
<keyword evidence="1" id="KW-0479">Metal-binding</keyword>
<keyword evidence="5" id="KW-1185">Reference proteome</keyword>
<dbReference type="Proteomes" id="UP001058860">
    <property type="component" value="Chromosome"/>
</dbReference>
<gene>
    <name evidence="4" type="ORF">LRS13_15390</name>
</gene>
<dbReference type="SUPFAM" id="SSF53639">
    <property type="entry name" value="AraD/HMP-PK domain-like"/>
    <property type="match status" value="1"/>
</dbReference>
<protein>
    <submittedName>
        <fullName evidence="4">Class II aldolase/adducin family protein</fullName>
    </submittedName>
</protein>
<feature type="domain" description="Class II aldolase/adducin N-terminal" evidence="3">
    <location>
        <begin position="7"/>
        <end position="180"/>
    </location>
</feature>
<evidence type="ECO:0000256" key="2">
    <source>
        <dbReference type="ARBA" id="ARBA00023239"/>
    </source>
</evidence>
<dbReference type="InterPro" id="IPR050197">
    <property type="entry name" value="Aldolase_class_II_sugar_metab"/>
</dbReference>
<name>A0ABY5PC24_9ACTN</name>
<dbReference type="EMBL" id="CP088295">
    <property type="protein sequence ID" value="UUY02097.1"/>
    <property type="molecule type" value="Genomic_DNA"/>
</dbReference>
<evidence type="ECO:0000259" key="3">
    <source>
        <dbReference type="SMART" id="SM01007"/>
    </source>
</evidence>
<dbReference type="InterPro" id="IPR001303">
    <property type="entry name" value="Aldolase_II/adducin_N"/>
</dbReference>
<keyword evidence="2" id="KW-0456">Lyase</keyword>
<evidence type="ECO:0000313" key="5">
    <source>
        <dbReference type="Proteomes" id="UP001058860"/>
    </source>
</evidence>
<dbReference type="RefSeq" id="WP_353862631.1">
    <property type="nucleotide sequence ID" value="NZ_CP088295.1"/>
</dbReference>
<proteinExistence type="predicted"/>
<reference evidence="5" key="1">
    <citation type="submission" date="2021-11" db="EMBL/GenBank/DDBJ databases">
        <title>Cultivation dependent microbiological survey of springs from the worlds oldest radium mine currently devoted to the extraction of radon-saturated water.</title>
        <authorList>
            <person name="Kapinusova G."/>
            <person name="Smrhova T."/>
            <person name="Strejcek M."/>
            <person name="Suman J."/>
            <person name="Jani K."/>
            <person name="Pajer P."/>
            <person name="Uhlik O."/>
        </authorList>
    </citation>
    <scope>NUCLEOTIDE SEQUENCE [LARGE SCALE GENOMIC DNA]</scope>
    <source>
        <strain evidence="5">J379</strain>
    </source>
</reference>
<organism evidence="4 5">
    <name type="scientific">Svornostia abyssi</name>
    <dbReference type="NCBI Taxonomy" id="2898438"/>
    <lineage>
        <taxon>Bacteria</taxon>
        <taxon>Bacillati</taxon>
        <taxon>Actinomycetota</taxon>
        <taxon>Thermoleophilia</taxon>
        <taxon>Solirubrobacterales</taxon>
        <taxon>Baekduiaceae</taxon>
        <taxon>Svornostia</taxon>
    </lineage>
</organism>
<accession>A0ABY5PC24</accession>
<dbReference type="Pfam" id="PF00596">
    <property type="entry name" value="Aldolase_II"/>
    <property type="match status" value="1"/>
</dbReference>
<dbReference type="InterPro" id="IPR036409">
    <property type="entry name" value="Aldolase_II/adducin_N_sf"/>
</dbReference>